<dbReference type="Proteomes" id="UP001186047">
    <property type="component" value="Unassembled WGS sequence"/>
</dbReference>
<keyword evidence="1" id="KW-1133">Transmembrane helix</keyword>
<name>A0AAE4T1U4_9LACT</name>
<dbReference type="AlphaFoldDB" id="A0AAE4T1U4"/>
<reference evidence="2" key="1">
    <citation type="submission" date="2023-10" db="EMBL/GenBank/DDBJ databases">
        <title>Production of high quality cheese from raw caw milk (raw cheese).</title>
        <authorList>
            <person name="Samouris G."/>
        </authorList>
    </citation>
    <scope>NUCLEOTIDE SEQUENCE</scope>
    <source>
        <strain evidence="2">M17-3</strain>
    </source>
</reference>
<evidence type="ECO:0000256" key="1">
    <source>
        <dbReference type="SAM" id="Phobius"/>
    </source>
</evidence>
<dbReference type="Gene3D" id="3.40.630.30">
    <property type="match status" value="1"/>
</dbReference>
<dbReference type="EMBL" id="JAWHVL010000025">
    <property type="protein sequence ID" value="MDV2633142.1"/>
    <property type="molecule type" value="Genomic_DNA"/>
</dbReference>
<comment type="caution">
    <text evidence="2">The sequence shown here is derived from an EMBL/GenBank/DDBJ whole genome shotgun (WGS) entry which is preliminary data.</text>
</comment>
<keyword evidence="1" id="KW-0472">Membrane</keyword>
<dbReference type="RefSeq" id="WP_226898173.1">
    <property type="nucleotide sequence ID" value="NZ_CP059049.1"/>
</dbReference>
<protein>
    <submittedName>
        <fullName evidence="2">Uncharacterized protein</fullName>
    </submittedName>
</protein>
<evidence type="ECO:0000313" key="3">
    <source>
        <dbReference type="Proteomes" id="UP001186047"/>
    </source>
</evidence>
<gene>
    <name evidence="2" type="ORF">RZO31_09730</name>
</gene>
<sequence>MKVILRKAFPDDYEQIAFVHYKAWLETYTGLLPESFLKNRTLEASINIFKNNLCSNTVVAMLKAKLLVFAAGALFGIILLKKTLVKFMAYTYSTPIKNIK</sequence>
<organism evidence="2 3">
    <name type="scientific">Lactococcus lactis</name>
    <dbReference type="NCBI Taxonomy" id="1358"/>
    <lineage>
        <taxon>Bacteria</taxon>
        <taxon>Bacillati</taxon>
        <taxon>Bacillota</taxon>
        <taxon>Bacilli</taxon>
        <taxon>Lactobacillales</taxon>
        <taxon>Streptococcaceae</taxon>
        <taxon>Lactococcus</taxon>
    </lineage>
</organism>
<keyword evidence="1" id="KW-0812">Transmembrane</keyword>
<feature type="transmembrane region" description="Helical" evidence="1">
    <location>
        <begin position="58"/>
        <end position="80"/>
    </location>
</feature>
<proteinExistence type="predicted"/>
<accession>A0AAE4T1U4</accession>
<evidence type="ECO:0000313" key="2">
    <source>
        <dbReference type="EMBL" id="MDV2633142.1"/>
    </source>
</evidence>